<evidence type="ECO:0000256" key="3">
    <source>
        <dbReference type="ARBA" id="ARBA00022989"/>
    </source>
</evidence>
<evidence type="ECO:0000256" key="2">
    <source>
        <dbReference type="ARBA" id="ARBA00022692"/>
    </source>
</evidence>
<evidence type="ECO:0000313" key="7">
    <source>
        <dbReference type="Proteomes" id="UP001589792"/>
    </source>
</evidence>
<comment type="subcellular location">
    <subcellularLocation>
        <location evidence="1">Membrane</location>
        <topology evidence="1">Multi-pass membrane protein</topology>
    </subcellularLocation>
</comment>
<dbReference type="Proteomes" id="UP001589792">
    <property type="component" value="Unassembled WGS sequence"/>
</dbReference>
<dbReference type="InterPro" id="IPR032808">
    <property type="entry name" value="DoxX"/>
</dbReference>
<feature type="transmembrane region" description="Helical" evidence="5">
    <location>
        <begin position="12"/>
        <end position="32"/>
    </location>
</feature>
<name>A0ABV6E959_9GAMM</name>
<organism evidence="6 7">
    <name type="scientific">Serratia aquatilis</name>
    <dbReference type="NCBI Taxonomy" id="1737515"/>
    <lineage>
        <taxon>Bacteria</taxon>
        <taxon>Pseudomonadati</taxon>
        <taxon>Pseudomonadota</taxon>
        <taxon>Gammaproteobacteria</taxon>
        <taxon>Enterobacterales</taxon>
        <taxon>Yersiniaceae</taxon>
        <taxon>Serratia</taxon>
    </lineage>
</organism>
<feature type="transmembrane region" description="Helical" evidence="5">
    <location>
        <begin position="77"/>
        <end position="99"/>
    </location>
</feature>
<dbReference type="EMBL" id="JBHLXG010000003">
    <property type="protein sequence ID" value="MFC0225480.1"/>
    <property type="molecule type" value="Genomic_DNA"/>
</dbReference>
<comment type="caution">
    <text evidence="6">The sequence shown here is derived from an EMBL/GenBank/DDBJ whole genome shotgun (WGS) entry which is preliminary data.</text>
</comment>
<feature type="transmembrane region" description="Helical" evidence="5">
    <location>
        <begin position="105"/>
        <end position="128"/>
    </location>
</feature>
<feature type="transmembrane region" description="Helical" evidence="5">
    <location>
        <begin position="52"/>
        <end position="72"/>
    </location>
</feature>
<evidence type="ECO:0000256" key="1">
    <source>
        <dbReference type="ARBA" id="ARBA00004141"/>
    </source>
</evidence>
<protein>
    <submittedName>
        <fullName evidence="6">DoxX family protein</fullName>
    </submittedName>
</protein>
<gene>
    <name evidence="6" type="ORF">ACFFJ3_02990</name>
</gene>
<keyword evidence="4 5" id="KW-0472">Membrane</keyword>
<sequence>MGNFIGTTLDSRWLWLSARLLLSVVFLSSGLAKLIDFEAGLNEMRAAGLQPYWLFNIATILILLTGSVLLLLDRALWLGAGALSLFLASTILIVHRFWALPQPDAQLALLWALEHTSMIGGLIAVAIASRLRKRLKAEDSITHVNKNA</sequence>
<evidence type="ECO:0000313" key="6">
    <source>
        <dbReference type="EMBL" id="MFC0225480.1"/>
    </source>
</evidence>
<proteinExistence type="predicted"/>
<accession>A0ABV6E959</accession>
<keyword evidence="7" id="KW-1185">Reference proteome</keyword>
<evidence type="ECO:0000256" key="5">
    <source>
        <dbReference type="SAM" id="Phobius"/>
    </source>
</evidence>
<keyword evidence="2 5" id="KW-0812">Transmembrane</keyword>
<reference evidence="6 7" key="1">
    <citation type="submission" date="2024-09" db="EMBL/GenBank/DDBJ databases">
        <authorList>
            <person name="Sun Q."/>
            <person name="Mori K."/>
        </authorList>
    </citation>
    <scope>NUCLEOTIDE SEQUENCE [LARGE SCALE GENOMIC DNA]</scope>
    <source>
        <strain evidence="6 7">CCM 8626</strain>
    </source>
</reference>
<evidence type="ECO:0000256" key="4">
    <source>
        <dbReference type="ARBA" id="ARBA00023136"/>
    </source>
</evidence>
<dbReference type="Pfam" id="PF07681">
    <property type="entry name" value="DoxX"/>
    <property type="match status" value="1"/>
</dbReference>
<keyword evidence="3 5" id="KW-1133">Transmembrane helix</keyword>
<dbReference type="RefSeq" id="WP_380672823.1">
    <property type="nucleotide sequence ID" value="NZ_CP173186.1"/>
</dbReference>